<dbReference type="STRING" id="1543721.AAY24_13275"/>
<comment type="catalytic activity">
    <reaction evidence="13">
        <text>ATP + H2O = ADP + phosphate + H(+)</text>
        <dbReference type="Rhea" id="RHEA:13065"/>
        <dbReference type="ChEBI" id="CHEBI:15377"/>
        <dbReference type="ChEBI" id="CHEBI:15378"/>
        <dbReference type="ChEBI" id="CHEBI:30616"/>
        <dbReference type="ChEBI" id="CHEBI:43474"/>
        <dbReference type="ChEBI" id="CHEBI:456216"/>
        <dbReference type="EC" id="5.6.2.4"/>
    </reaction>
</comment>
<evidence type="ECO:0000313" key="17">
    <source>
        <dbReference type="EMBL" id="TVT59711.1"/>
    </source>
</evidence>
<keyword evidence="4 14" id="KW-0378">Hydrolase</keyword>
<dbReference type="InterPro" id="IPR000212">
    <property type="entry name" value="DNA_helicase_UvrD/REP"/>
</dbReference>
<dbReference type="GO" id="GO:0000725">
    <property type="term" value="P:recombinational repair"/>
    <property type="evidence" value="ECO:0007669"/>
    <property type="project" value="TreeGrafter"/>
</dbReference>
<dbReference type="CDD" id="cd17932">
    <property type="entry name" value="DEXQc_UvrD"/>
    <property type="match status" value="1"/>
</dbReference>
<evidence type="ECO:0000256" key="9">
    <source>
        <dbReference type="ARBA" id="ARBA00023235"/>
    </source>
</evidence>
<dbReference type="InterPro" id="IPR013986">
    <property type="entry name" value="DExx_box_DNA_helicase_dom_sf"/>
</dbReference>
<feature type="domain" description="UvrD-like helicase ATP-binding" evidence="15">
    <location>
        <begin position="8"/>
        <end position="286"/>
    </location>
</feature>
<keyword evidence="2 14" id="KW-0547">Nucleotide-binding</keyword>
<evidence type="ECO:0000256" key="4">
    <source>
        <dbReference type="ARBA" id="ARBA00022801"/>
    </source>
</evidence>
<dbReference type="NCBIfam" id="NF008743">
    <property type="entry name" value="PRK11773.1"/>
    <property type="match status" value="1"/>
</dbReference>
<dbReference type="SUPFAM" id="SSF52540">
    <property type="entry name" value="P-loop containing nucleoside triphosphate hydrolases"/>
    <property type="match status" value="1"/>
</dbReference>
<dbReference type="GO" id="GO:0003677">
    <property type="term" value="F:DNA binding"/>
    <property type="evidence" value="ECO:0007669"/>
    <property type="project" value="UniProtKB-KW"/>
</dbReference>
<reference evidence="17 18" key="1">
    <citation type="submission" date="2019-07" db="EMBL/GenBank/DDBJ databases">
        <title>The pathways for chlorine oxyanion respiration interact through the shared metabolite chlorate.</title>
        <authorList>
            <person name="Barnum T.P."/>
            <person name="Cheng Y."/>
            <person name="Hill K.A."/>
            <person name="Lucas L.N."/>
            <person name="Carlson H.K."/>
            <person name="Coates J.D."/>
        </authorList>
    </citation>
    <scope>NUCLEOTIDE SEQUENCE [LARGE SCALE GENOMIC DNA]</scope>
    <source>
        <strain evidence="17">BK-3</strain>
    </source>
</reference>
<evidence type="ECO:0000256" key="11">
    <source>
        <dbReference type="ARBA" id="ARBA00034808"/>
    </source>
</evidence>
<keyword evidence="8" id="KW-0234">DNA repair</keyword>
<evidence type="ECO:0000256" key="7">
    <source>
        <dbReference type="ARBA" id="ARBA00023125"/>
    </source>
</evidence>
<organism evidence="17 18">
    <name type="scientific">Sedimenticola thiotaurini</name>
    <dbReference type="NCBI Taxonomy" id="1543721"/>
    <lineage>
        <taxon>Bacteria</taxon>
        <taxon>Pseudomonadati</taxon>
        <taxon>Pseudomonadota</taxon>
        <taxon>Gammaproteobacteria</taxon>
        <taxon>Chromatiales</taxon>
        <taxon>Sedimenticolaceae</taxon>
        <taxon>Sedimenticola</taxon>
    </lineage>
</organism>
<evidence type="ECO:0000256" key="3">
    <source>
        <dbReference type="ARBA" id="ARBA00022763"/>
    </source>
</evidence>
<dbReference type="FunFam" id="3.40.50.300:FF:001201">
    <property type="entry name" value="ATP-dependent DNA helicase UvrD2"/>
    <property type="match status" value="1"/>
</dbReference>
<comment type="caution">
    <text evidence="17">The sequence shown here is derived from an EMBL/GenBank/DDBJ whole genome shotgun (WGS) entry which is preliminary data.</text>
</comment>
<name>A0A558DF96_9GAMM</name>
<proteinExistence type="inferred from homology"/>
<evidence type="ECO:0000256" key="14">
    <source>
        <dbReference type="PROSITE-ProRule" id="PRU00560"/>
    </source>
</evidence>
<comment type="catalytic activity">
    <reaction evidence="10">
        <text>Couples ATP hydrolysis with the unwinding of duplex DNA by translocating in the 3'-5' direction.</text>
        <dbReference type="EC" id="5.6.2.4"/>
    </reaction>
</comment>
<keyword evidence="6 14" id="KW-0067">ATP-binding</keyword>
<dbReference type="Pfam" id="PF21196">
    <property type="entry name" value="PcrA_UvrD_tudor"/>
    <property type="match status" value="1"/>
</dbReference>
<protein>
    <recommendedName>
        <fullName evidence="11">DNA 3'-5' helicase</fullName>
        <ecNumber evidence="11">5.6.2.4</ecNumber>
    </recommendedName>
    <alternativeName>
        <fullName evidence="12">DNA 3'-5' helicase II</fullName>
    </alternativeName>
</protein>
<dbReference type="EMBL" id="VMRY01000003">
    <property type="protein sequence ID" value="TVT59711.1"/>
    <property type="molecule type" value="Genomic_DNA"/>
</dbReference>
<feature type="binding site" evidence="14">
    <location>
        <begin position="29"/>
        <end position="36"/>
    </location>
    <ligand>
        <name>ATP</name>
        <dbReference type="ChEBI" id="CHEBI:30616"/>
    </ligand>
</feature>
<evidence type="ECO:0000256" key="1">
    <source>
        <dbReference type="ARBA" id="ARBA00009922"/>
    </source>
</evidence>
<keyword evidence="3" id="KW-0227">DNA damage</keyword>
<keyword evidence="9" id="KW-0413">Isomerase</keyword>
<feature type="domain" description="UvrD-like helicase C-terminal" evidence="16">
    <location>
        <begin position="287"/>
        <end position="566"/>
    </location>
</feature>
<dbReference type="Gene3D" id="1.10.10.160">
    <property type="match status" value="1"/>
</dbReference>
<evidence type="ECO:0000256" key="5">
    <source>
        <dbReference type="ARBA" id="ARBA00022806"/>
    </source>
</evidence>
<dbReference type="Pfam" id="PF13361">
    <property type="entry name" value="UvrD_C"/>
    <property type="match status" value="1"/>
</dbReference>
<evidence type="ECO:0000259" key="16">
    <source>
        <dbReference type="PROSITE" id="PS51217"/>
    </source>
</evidence>
<keyword evidence="7" id="KW-0238">DNA-binding</keyword>
<dbReference type="CDD" id="cd18807">
    <property type="entry name" value="SF1_C_UvrD"/>
    <property type="match status" value="1"/>
</dbReference>
<dbReference type="PANTHER" id="PTHR11070:SF2">
    <property type="entry name" value="ATP-DEPENDENT DNA HELICASE SRS2"/>
    <property type="match status" value="1"/>
</dbReference>
<evidence type="ECO:0000256" key="12">
    <source>
        <dbReference type="ARBA" id="ARBA00034923"/>
    </source>
</evidence>
<evidence type="ECO:0000256" key="10">
    <source>
        <dbReference type="ARBA" id="ARBA00034617"/>
    </source>
</evidence>
<dbReference type="FunFam" id="1.10.10.160:FF:000002">
    <property type="entry name" value="DNA helicase"/>
    <property type="match status" value="1"/>
</dbReference>
<evidence type="ECO:0000256" key="6">
    <source>
        <dbReference type="ARBA" id="ARBA00022840"/>
    </source>
</evidence>
<dbReference type="PROSITE" id="PS51217">
    <property type="entry name" value="UVRD_HELICASE_CTER"/>
    <property type="match status" value="1"/>
</dbReference>
<keyword evidence="5 14" id="KW-0347">Helicase</keyword>
<dbReference type="GO" id="GO:0043138">
    <property type="term" value="F:3'-5' DNA helicase activity"/>
    <property type="evidence" value="ECO:0007669"/>
    <property type="project" value="UniProtKB-EC"/>
</dbReference>
<dbReference type="AlphaFoldDB" id="A0A558DF96"/>
<dbReference type="EC" id="5.6.2.4" evidence="11"/>
<dbReference type="PROSITE" id="PS51198">
    <property type="entry name" value="UVRD_HELICASE_ATP_BIND"/>
    <property type="match status" value="1"/>
</dbReference>
<comment type="similarity">
    <text evidence="1">Belongs to the helicase family. UvrD subfamily.</text>
</comment>
<evidence type="ECO:0000256" key="13">
    <source>
        <dbReference type="ARBA" id="ARBA00048988"/>
    </source>
</evidence>
<dbReference type="InterPro" id="IPR014017">
    <property type="entry name" value="DNA_helicase_UvrD-like_C"/>
</dbReference>
<dbReference type="PANTHER" id="PTHR11070">
    <property type="entry name" value="UVRD / RECB / PCRA DNA HELICASE FAMILY MEMBER"/>
    <property type="match status" value="1"/>
</dbReference>
<dbReference type="Gene3D" id="1.10.486.10">
    <property type="entry name" value="PCRA, domain 4"/>
    <property type="match status" value="1"/>
</dbReference>
<dbReference type="Gene3D" id="3.40.50.300">
    <property type="entry name" value="P-loop containing nucleotide triphosphate hydrolases"/>
    <property type="match status" value="2"/>
</dbReference>
<dbReference type="InterPro" id="IPR027417">
    <property type="entry name" value="P-loop_NTPase"/>
</dbReference>
<dbReference type="InterPro" id="IPR014016">
    <property type="entry name" value="UvrD-like_ATP-bd"/>
</dbReference>
<evidence type="ECO:0000313" key="18">
    <source>
        <dbReference type="Proteomes" id="UP000317355"/>
    </source>
</evidence>
<dbReference type="GO" id="GO:0016887">
    <property type="term" value="F:ATP hydrolysis activity"/>
    <property type="evidence" value="ECO:0007669"/>
    <property type="project" value="RHEA"/>
</dbReference>
<evidence type="ECO:0000256" key="2">
    <source>
        <dbReference type="ARBA" id="ARBA00022741"/>
    </source>
</evidence>
<accession>A0A558DF96</accession>
<dbReference type="GO" id="GO:0005829">
    <property type="term" value="C:cytosol"/>
    <property type="evidence" value="ECO:0007669"/>
    <property type="project" value="TreeGrafter"/>
</dbReference>
<dbReference type="Pfam" id="PF00580">
    <property type="entry name" value="UvrD-helicase"/>
    <property type="match status" value="1"/>
</dbReference>
<gene>
    <name evidence="17" type="primary">uvrD</name>
    <name evidence="17" type="synonym">mutU</name>
    <name evidence="17" type="synonym">recL</name>
    <name evidence="17" type="ORF">FHK82_01655</name>
</gene>
<sequence length="721" mass="81292">MDVSHILEGLNDAQREAVSAPPGGMLVLAGAGSGKTRVLVHRIAWLLQVVGAAPWNILAVTFTNKAAKEMKGRIEVLLGHPVGGMWVGTFHGLAHRLLRAHWKDANLPQTFQILDSDDQFRMIKRLLKAMDLDEARWPPRQAQWFINGRKDEGVRPQHMDDGGDPYQRTMIRIYSEYQAACERGGVVDFAELLLRAHELLRDRADILHHYRERFQHILVDEFQDTNTIQYAWLRLLAGERNNLFAVGDDDQSIYGWRGARVEHIRDFNKHFNDSPLVRLEQNYRSTATILKAANAVIANNPSRLGKELWTDGSEGEPINLYNAFNEVDEARFVVERIRHFTSEGHRRDECAILYRSNAQSRQFEEALIQAQLPYRVYGGLRFFERAEIKDALAYLRLMANPQEDPSFERAVNQPPRGIGPRTLDAVRAHARDFGCSLWQAAHELIQGGAMAKRASSALNAFLELIAEQQVGTQGLALHEMADQVISAAGLADHFRKSRDGKGQDRVENLEELVNATREFSYELSAEEDEMEPLSAFLAHAALEAGDTQGDQFEDCVQLMTLHSAKGLEFPLVFIAGVEEKLFPHSMSADDPEKLEEERRLCYVGMTRAMEQLYLTYAESRRLHGSESYPMPSRFLREIPVDLVREVRSRPQISRPAYAPAATGFASHESGYQLGQRVLHAKFGEGVVLNAEGQGGSARVHVNFEQVGAKWLVVAYANLQPI</sequence>
<dbReference type="GO" id="GO:0033202">
    <property type="term" value="C:DNA helicase complex"/>
    <property type="evidence" value="ECO:0007669"/>
    <property type="project" value="TreeGrafter"/>
</dbReference>
<dbReference type="GO" id="GO:0005524">
    <property type="term" value="F:ATP binding"/>
    <property type="evidence" value="ECO:0007669"/>
    <property type="project" value="UniProtKB-UniRule"/>
</dbReference>
<evidence type="ECO:0000256" key="8">
    <source>
        <dbReference type="ARBA" id="ARBA00023204"/>
    </source>
</evidence>
<dbReference type="Proteomes" id="UP000317355">
    <property type="component" value="Unassembled WGS sequence"/>
</dbReference>
<evidence type="ECO:0000259" key="15">
    <source>
        <dbReference type="PROSITE" id="PS51198"/>
    </source>
</evidence>